<dbReference type="EMBL" id="JACOFU010000002">
    <property type="protein sequence ID" value="MBC3831113.1"/>
    <property type="molecule type" value="Genomic_DNA"/>
</dbReference>
<dbReference type="InterPro" id="IPR050669">
    <property type="entry name" value="Hemerythrin"/>
</dbReference>
<keyword evidence="3" id="KW-0479">Metal-binding</keyword>
<feature type="domain" description="Hemerythrin-like" evidence="5">
    <location>
        <begin position="17"/>
        <end position="124"/>
    </location>
</feature>
<dbReference type="CDD" id="cd12107">
    <property type="entry name" value="Hemerythrin"/>
    <property type="match status" value="1"/>
</dbReference>
<dbReference type="InterPro" id="IPR012312">
    <property type="entry name" value="Hemerythrin-like"/>
</dbReference>
<protein>
    <submittedName>
        <fullName evidence="6">Hemerythrin domain-containing protein</fullName>
    </submittedName>
</protein>
<dbReference type="PROSITE" id="PS00550">
    <property type="entry name" value="HEMERYTHRINS"/>
    <property type="match status" value="1"/>
</dbReference>
<dbReference type="Proteomes" id="UP000643610">
    <property type="component" value="Unassembled WGS sequence"/>
</dbReference>
<keyword evidence="4" id="KW-0408">Iron</keyword>
<keyword evidence="2" id="KW-0561">Oxygen transport</keyword>
<dbReference type="Pfam" id="PF01814">
    <property type="entry name" value="Hemerythrin"/>
    <property type="match status" value="1"/>
</dbReference>
<comment type="caution">
    <text evidence="6">The sequence shown here is derived from an EMBL/GenBank/DDBJ whole genome shotgun (WGS) entry which is preliminary data.</text>
</comment>
<gene>
    <name evidence="6" type="ORF">H8K33_06320</name>
</gene>
<accession>A0ABR6XNZ2</accession>
<evidence type="ECO:0000256" key="1">
    <source>
        <dbReference type="ARBA" id="ARBA00010587"/>
    </source>
</evidence>
<proteinExistence type="inferred from homology"/>
<sequence length="145" mass="16720">MSTQNWAWSDRLSLKHEVMDETHQEFVTLCAALSLSETDTPFLERLDALIAHSIEHFEQENNWMRDFAFPPAGCHQGEHDAVLQVMQEVRRRYASGEHDLGQSLAEELPLWFEHHVDTMDNMLAQFMITNQIAVRDKEKASALPA</sequence>
<dbReference type="InterPro" id="IPR012827">
    <property type="entry name" value="Hemerythrin_metal-bd"/>
</dbReference>
<evidence type="ECO:0000256" key="2">
    <source>
        <dbReference type="ARBA" id="ARBA00022621"/>
    </source>
</evidence>
<comment type="similarity">
    <text evidence="1">Belongs to the hemerythrin family.</text>
</comment>
<dbReference type="RefSeq" id="WP_186890139.1">
    <property type="nucleotide sequence ID" value="NZ_JACOFU010000002.1"/>
</dbReference>
<keyword evidence="2" id="KW-0813">Transport</keyword>
<dbReference type="InterPro" id="IPR016131">
    <property type="entry name" value="Haemerythrin_Fe_BS"/>
</dbReference>
<dbReference type="PANTHER" id="PTHR37164:SF1">
    <property type="entry name" value="BACTERIOHEMERYTHRIN"/>
    <property type="match status" value="1"/>
</dbReference>
<dbReference type="InterPro" id="IPR035938">
    <property type="entry name" value="Hemerythrin-like_sf"/>
</dbReference>
<evidence type="ECO:0000256" key="3">
    <source>
        <dbReference type="ARBA" id="ARBA00022723"/>
    </source>
</evidence>
<reference evidence="6 7" key="1">
    <citation type="submission" date="2020-08" db="EMBL/GenBank/DDBJ databases">
        <title>Novel species isolated from subtropical streams in China.</title>
        <authorList>
            <person name="Lu H."/>
        </authorList>
    </citation>
    <scope>NUCLEOTIDE SEQUENCE [LARGE SCALE GENOMIC DNA]</scope>
    <source>
        <strain evidence="6 7">KCTC 52442</strain>
    </source>
</reference>
<evidence type="ECO:0000259" key="5">
    <source>
        <dbReference type="Pfam" id="PF01814"/>
    </source>
</evidence>
<keyword evidence="7" id="KW-1185">Reference proteome</keyword>
<organism evidence="6 7">
    <name type="scientific">Undibacterium amnicola</name>
    <dbReference type="NCBI Taxonomy" id="1834038"/>
    <lineage>
        <taxon>Bacteria</taxon>
        <taxon>Pseudomonadati</taxon>
        <taxon>Pseudomonadota</taxon>
        <taxon>Betaproteobacteria</taxon>
        <taxon>Burkholderiales</taxon>
        <taxon>Oxalobacteraceae</taxon>
        <taxon>Undibacterium</taxon>
    </lineage>
</organism>
<dbReference type="Gene3D" id="1.20.120.50">
    <property type="entry name" value="Hemerythrin-like"/>
    <property type="match status" value="1"/>
</dbReference>
<dbReference type="PANTHER" id="PTHR37164">
    <property type="entry name" value="BACTERIOHEMERYTHRIN"/>
    <property type="match status" value="1"/>
</dbReference>
<dbReference type="SUPFAM" id="SSF47188">
    <property type="entry name" value="Hemerythrin-like"/>
    <property type="match status" value="1"/>
</dbReference>
<name>A0ABR6XNZ2_9BURK</name>
<evidence type="ECO:0000313" key="7">
    <source>
        <dbReference type="Proteomes" id="UP000643610"/>
    </source>
</evidence>
<evidence type="ECO:0000256" key="4">
    <source>
        <dbReference type="ARBA" id="ARBA00023004"/>
    </source>
</evidence>
<dbReference type="NCBIfam" id="TIGR02481">
    <property type="entry name" value="hemeryth_dom"/>
    <property type="match status" value="1"/>
</dbReference>
<evidence type="ECO:0000313" key="6">
    <source>
        <dbReference type="EMBL" id="MBC3831113.1"/>
    </source>
</evidence>